<evidence type="ECO:0000259" key="8">
    <source>
        <dbReference type="PROSITE" id="PS50893"/>
    </source>
</evidence>
<dbReference type="SMART" id="SM00382">
    <property type="entry name" value="AAA"/>
    <property type="match status" value="1"/>
</dbReference>
<dbReference type="InterPro" id="IPR003593">
    <property type="entry name" value="AAA+_ATPase"/>
</dbReference>
<feature type="domain" description="ABC transporter" evidence="8">
    <location>
        <begin position="4"/>
        <end position="246"/>
    </location>
</feature>
<dbReference type="GO" id="GO:0016887">
    <property type="term" value="F:ATP hydrolysis activity"/>
    <property type="evidence" value="ECO:0007669"/>
    <property type="project" value="InterPro"/>
</dbReference>
<dbReference type="InterPro" id="IPR027417">
    <property type="entry name" value="P-loop_NTPase"/>
</dbReference>
<evidence type="ECO:0000256" key="5">
    <source>
        <dbReference type="ARBA" id="ARBA00022840"/>
    </source>
</evidence>
<evidence type="ECO:0000256" key="4">
    <source>
        <dbReference type="ARBA" id="ARBA00022741"/>
    </source>
</evidence>
<keyword evidence="5 9" id="KW-0067">ATP-binding</keyword>
<organism evidence="9 10">
    <name type="scientific">Candidatus Aquitaenariimonas noxiae</name>
    <dbReference type="NCBI Taxonomy" id="1974741"/>
    <lineage>
        <taxon>Bacteria</taxon>
        <taxon>Pseudomonadati</taxon>
        <taxon>Candidatus Omnitrophota</taxon>
        <taxon>Candidatus Aquitaenariimonas</taxon>
    </lineage>
</organism>
<proteinExistence type="predicted"/>
<dbReference type="Pfam" id="PF00005">
    <property type="entry name" value="ABC_tran"/>
    <property type="match status" value="1"/>
</dbReference>
<dbReference type="InterPro" id="IPR003439">
    <property type="entry name" value="ABC_transporter-like_ATP-bd"/>
</dbReference>
<dbReference type="SUPFAM" id="SSF52540">
    <property type="entry name" value="P-loop containing nucleoside triphosphate hydrolases"/>
    <property type="match status" value="1"/>
</dbReference>
<dbReference type="AlphaFoldDB" id="A0A2J0KZY5"/>
<evidence type="ECO:0000256" key="6">
    <source>
        <dbReference type="ARBA" id="ARBA00022967"/>
    </source>
</evidence>
<dbReference type="NCBIfam" id="TIGR00972">
    <property type="entry name" value="3a0107s01c2"/>
    <property type="match status" value="1"/>
</dbReference>
<keyword evidence="6" id="KW-1278">Translocase</keyword>
<name>A0A2J0KZY5_9BACT</name>
<keyword evidence="3" id="KW-0813">Transport</keyword>
<keyword evidence="3" id="KW-0592">Phosphate transport</keyword>
<evidence type="ECO:0000313" key="9">
    <source>
        <dbReference type="EMBL" id="PIU41373.1"/>
    </source>
</evidence>
<sequence length="251" mass="28366">MAKITTKNLNLWYGTFHALKNINSGIEANRITAIIGPSGCGKSTLLRVFNRMNDLIDGVRTNGEVLIDGMNILNGSKDLVTLRKKVGMVFQRPNPFPLSIYENIVFGEKIHGERIRRDKLDEIVKESLESVLLWDELKDKLDKPALSLSLEQKQRLCIARLIAVKPDILLMDEPCSTLDPQATARIEELMRELKDNYTIIIVTHNMQQAARVSDNTGFMLLGELVEFGKTENIFTAPSDKRTEDYITGRYG</sequence>
<dbReference type="PANTHER" id="PTHR43423:SF3">
    <property type="entry name" value="PHOSPHATE IMPORT ATP-BINDING PROTEIN PSTB"/>
    <property type="match status" value="1"/>
</dbReference>
<dbReference type="GO" id="GO:0035435">
    <property type="term" value="P:phosphate ion transmembrane transport"/>
    <property type="evidence" value="ECO:0007669"/>
    <property type="project" value="InterPro"/>
</dbReference>
<reference evidence="9 10" key="1">
    <citation type="submission" date="2017-09" db="EMBL/GenBank/DDBJ databases">
        <title>Depth-based differentiation of microbial function through sediment-hosted aquifers and enrichment of novel symbionts in the deep terrestrial subsurface.</title>
        <authorList>
            <person name="Probst A.J."/>
            <person name="Ladd B."/>
            <person name="Jarett J.K."/>
            <person name="Geller-Mcgrath D.E."/>
            <person name="Sieber C.M."/>
            <person name="Emerson J.B."/>
            <person name="Anantharaman K."/>
            <person name="Thomas B.C."/>
            <person name="Malmstrom R."/>
            <person name="Stieglmeier M."/>
            <person name="Klingl A."/>
            <person name="Woyke T."/>
            <person name="Ryan C.M."/>
            <person name="Banfield J.F."/>
        </authorList>
    </citation>
    <scope>NUCLEOTIDE SEQUENCE [LARGE SCALE GENOMIC DNA]</scope>
    <source>
        <strain evidence="9">CG07_land_8_20_14_0_80_42_15</strain>
    </source>
</reference>
<dbReference type="PROSITE" id="PS50893">
    <property type="entry name" value="ABC_TRANSPORTER_2"/>
    <property type="match status" value="1"/>
</dbReference>
<dbReference type="InterPro" id="IPR005670">
    <property type="entry name" value="PstB-like"/>
</dbReference>
<keyword evidence="1" id="KW-1003">Cell membrane</keyword>
<dbReference type="GO" id="GO:0005524">
    <property type="term" value="F:ATP binding"/>
    <property type="evidence" value="ECO:0007669"/>
    <property type="project" value="UniProtKB-KW"/>
</dbReference>
<protein>
    <submittedName>
        <fullName evidence="9">Phosphate ABC transporter ATP-binding protein</fullName>
    </submittedName>
</protein>
<gene>
    <name evidence="9" type="primary">pstB</name>
    <name evidence="9" type="ORF">COS99_05795</name>
</gene>
<dbReference type="Proteomes" id="UP000230052">
    <property type="component" value="Unassembled WGS sequence"/>
</dbReference>
<dbReference type="Gene3D" id="3.40.50.300">
    <property type="entry name" value="P-loop containing nucleotide triphosphate hydrolases"/>
    <property type="match status" value="1"/>
</dbReference>
<dbReference type="GO" id="GO:0016020">
    <property type="term" value="C:membrane"/>
    <property type="evidence" value="ECO:0007669"/>
    <property type="project" value="InterPro"/>
</dbReference>
<keyword evidence="7" id="KW-0472">Membrane</keyword>
<evidence type="ECO:0000256" key="7">
    <source>
        <dbReference type="ARBA" id="ARBA00023136"/>
    </source>
</evidence>
<evidence type="ECO:0000313" key="10">
    <source>
        <dbReference type="Proteomes" id="UP000230052"/>
    </source>
</evidence>
<dbReference type="CDD" id="cd03260">
    <property type="entry name" value="ABC_PstB_phosphate_transporter"/>
    <property type="match status" value="1"/>
</dbReference>
<dbReference type="EMBL" id="PEWV01000060">
    <property type="protein sequence ID" value="PIU41373.1"/>
    <property type="molecule type" value="Genomic_DNA"/>
</dbReference>
<evidence type="ECO:0000256" key="1">
    <source>
        <dbReference type="ARBA" id="ARBA00022475"/>
    </source>
</evidence>
<comment type="caution">
    <text evidence="9">The sequence shown here is derived from an EMBL/GenBank/DDBJ whole genome shotgun (WGS) entry which is preliminary data.</text>
</comment>
<evidence type="ECO:0000256" key="2">
    <source>
        <dbReference type="ARBA" id="ARBA00022519"/>
    </source>
</evidence>
<keyword evidence="4" id="KW-0547">Nucleotide-binding</keyword>
<evidence type="ECO:0000256" key="3">
    <source>
        <dbReference type="ARBA" id="ARBA00022592"/>
    </source>
</evidence>
<dbReference type="GO" id="GO:0005315">
    <property type="term" value="F:phosphate transmembrane transporter activity"/>
    <property type="evidence" value="ECO:0007669"/>
    <property type="project" value="InterPro"/>
</dbReference>
<accession>A0A2J0KZY5</accession>
<keyword evidence="2" id="KW-0997">Cell inner membrane</keyword>
<dbReference type="PANTHER" id="PTHR43423">
    <property type="entry name" value="ABC TRANSPORTER I FAMILY MEMBER 17"/>
    <property type="match status" value="1"/>
</dbReference>